<accession>A0A964V131</accession>
<organism evidence="2 3">
    <name type="scientific">Candidatus Fonsibacter lacus</name>
    <dbReference type="NCBI Taxonomy" id="2576439"/>
    <lineage>
        <taxon>Bacteria</taxon>
        <taxon>Pseudomonadati</taxon>
        <taxon>Pseudomonadota</taxon>
        <taxon>Alphaproteobacteria</taxon>
        <taxon>Candidatus Pelagibacterales</taxon>
        <taxon>Candidatus Pelagibacterales incertae sedis</taxon>
        <taxon>Candidatus Fonsibacter</taxon>
    </lineage>
</organism>
<dbReference type="AlphaFoldDB" id="A0A964V131"/>
<feature type="domain" description="HTH cro/C1-type" evidence="1">
    <location>
        <begin position="7"/>
        <end position="39"/>
    </location>
</feature>
<dbReference type="SUPFAM" id="SSF47413">
    <property type="entry name" value="lambda repressor-like DNA-binding domains"/>
    <property type="match status" value="1"/>
</dbReference>
<dbReference type="InterPro" id="IPR001387">
    <property type="entry name" value="Cro/C1-type_HTH"/>
</dbReference>
<dbReference type="GO" id="GO:0003677">
    <property type="term" value="F:DNA binding"/>
    <property type="evidence" value="ECO:0007669"/>
    <property type="project" value="InterPro"/>
</dbReference>
<dbReference type="Pfam" id="PF01381">
    <property type="entry name" value="HTH_3"/>
    <property type="match status" value="1"/>
</dbReference>
<comment type="caution">
    <text evidence="2">The sequence shown here is derived from an EMBL/GenBank/DDBJ whole genome shotgun (WGS) entry which is preliminary data.</text>
</comment>
<gene>
    <name evidence="2" type="ORF">EBV32_03815</name>
</gene>
<evidence type="ECO:0000313" key="3">
    <source>
        <dbReference type="Proteomes" id="UP000713222"/>
    </source>
</evidence>
<reference evidence="2" key="1">
    <citation type="submission" date="2018-10" db="EMBL/GenBank/DDBJ databases">
        <title>Iterative Subtractive Binning of Freshwater Chronoseries Metagenomes Recovers Nearly Complete Genomes from over Four Hundred Novel Species.</title>
        <authorList>
            <person name="Rodriguez-R L.M."/>
            <person name="Tsementzi D."/>
            <person name="Luo C."/>
            <person name="Konstantinidis K.T."/>
        </authorList>
    </citation>
    <scope>NUCLEOTIDE SEQUENCE</scope>
    <source>
        <strain evidence="2">WB7_6_001</strain>
    </source>
</reference>
<evidence type="ECO:0000313" key="2">
    <source>
        <dbReference type="EMBL" id="NBN88199.1"/>
    </source>
</evidence>
<dbReference type="PROSITE" id="PS50943">
    <property type="entry name" value="HTH_CROC1"/>
    <property type="match status" value="1"/>
</dbReference>
<sequence length="73" mass="8207">MTFAEILKEMRLELHLSQPACAAHLGISRRTLQYWEAGEERHIPHVLMQEGAIARLTTLLTNQLNSAEVAPVT</sequence>
<dbReference type="Gene3D" id="1.10.260.40">
    <property type="entry name" value="lambda repressor-like DNA-binding domains"/>
    <property type="match status" value="1"/>
</dbReference>
<dbReference type="Proteomes" id="UP000713222">
    <property type="component" value="Unassembled WGS sequence"/>
</dbReference>
<dbReference type="EMBL" id="RGET01000065">
    <property type="protein sequence ID" value="NBN88199.1"/>
    <property type="molecule type" value="Genomic_DNA"/>
</dbReference>
<dbReference type="CDD" id="cd00093">
    <property type="entry name" value="HTH_XRE"/>
    <property type="match status" value="1"/>
</dbReference>
<dbReference type="InterPro" id="IPR010982">
    <property type="entry name" value="Lambda_DNA-bd_dom_sf"/>
</dbReference>
<name>A0A964V131_9PROT</name>
<evidence type="ECO:0000259" key="1">
    <source>
        <dbReference type="PROSITE" id="PS50943"/>
    </source>
</evidence>
<proteinExistence type="predicted"/>
<protein>
    <submittedName>
        <fullName evidence="2">Helix-turn-helix domain-containing protein</fullName>
    </submittedName>
</protein>